<dbReference type="GO" id="GO:0016787">
    <property type="term" value="F:hydrolase activity"/>
    <property type="evidence" value="ECO:0007669"/>
    <property type="project" value="UniProtKB-ARBA"/>
</dbReference>
<protein>
    <recommendedName>
        <fullName evidence="1">Serine aminopeptidase S33 domain-containing protein</fullName>
    </recommendedName>
</protein>
<dbReference type="PANTHER" id="PTHR43689">
    <property type="entry name" value="HYDROLASE"/>
    <property type="match status" value="1"/>
</dbReference>
<name>A0A4S4ECW2_CAMSN</name>
<gene>
    <name evidence="2" type="ORF">TEA_003184</name>
</gene>
<accession>A0A4S4ECW2</accession>
<sequence length="723" mass="81448">MVKKPTLPACFCLLYYRNPTTYLFPDFVYCRCSCVGEETHFAHLFLPLPIVQVRERRERVKVDLLQPSSASSSSLRLSASSSSSSARLLRLLVVLISLAFCHRPRRPHLPRLRHSDMFSDANVRMKLEHGMIRGLNGNLEGSLQSELEFMLRNREAIDQERDLNIFRSGSAPPTVEGSLNAIGSLFRNPNFALIDHNSINSNGQLSEQEIRSHPAYLSYYYSHENLNPRLPPPLLSREDWRVAQRFQAGGSCFEGSGDWRRTNLVDVGGNSSLFSMQPNLSVRKAEDELTELRKGTQRNLSGQSSTEWLDRGSDGLIGLSSTGLGARRKSFADVLQPAQVSFSEGSIMSSCVKPLLQTDTNPVVLLHGFDSSCLEWRYTLPLLEEAGLETWALDILGWGFSHLERLPSCDVASKRDHLYQFWKSYIKRPMLLVGPSLGAAVAIDFAVNHSEAVEKLVLIDASVYSEGTSNMRKLPKAIAYAGVYLLKSIPLRLYATFLAFNGLPFGTCLDWTNVGRLHCLLPWWEDATVAFMNSGGYNVSSQIEQKLHCELPNAIIRQVPDCGHIPHQGVTLAFQPRHFHAFKELAAAEQRSFGGHVPKRLPSFEPFLLARSAVDKYEWYTFDVSDDTRHNQNPPPAKYINYPVPFHEDDESGLVNLKPKVTTNMDWILGWAILGLTLYIVDDWTGDGKDHRLKKKAIDHIKPNPDHRPHTVLNLYSHLREVA</sequence>
<evidence type="ECO:0000259" key="1">
    <source>
        <dbReference type="Pfam" id="PF12146"/>
    </source>
</evidence>
<dbReference type="InterPro" id="IPR000073">
    <property type="entry name" value="AB_hydrolase_1"/>
</dbReference>
<dbReference type="PANTHER" id="PTHR43689:SF8">
    <property type="entry name" value="ALPHA_BETA-HYDROLASES SUPERFAMILY PROTEIN"/>
    <property type="match status" value="1"/>
</dbReference>
<dbReference type="Proteomes" id="UP000306102">
    <property type="component" value="Unassembled WGS sequence"/>
</dbReference>
<dbReference type="Gene3D" id="3.40.50.1820">
    <property type="entry name" value="alpha/beta hydrolase"/>
    <property type="match status" value="1"/>
</dbReference>
<dbReference type="PRINTS" id="PR00111">
    <property type="entry name" value="ABHYDROLASE"/>
</dbReference>
<reference evidence="2 3" key="1">
    <citation type="journal article" date="2018" name="Proc. Natl. Acad. Sci. U.S.A.">
        <title>Draft genome sequence of Camellia sinensis var. sinensis provides insights into the evolution of the tea genome and tea quality.</title>
        <authorList>
            <person name="Wei C."/>
            <person name="Yang H."/>
            <person name="Wang S."/>
            <person name="Zhao J."/>
            <person name="Liu C."/>
            <person name="Gao L."/>
            <person name="Xia E."/>
            <person name="Lu Y."/>
            <person name="Tai Y."/>
            <person name="She G."/>
            <person name="Sun J."/>
            <person name="Cao H."/>
            <person name="Tong W."/>
            <person name="Gao Q."/>
            <person name="Li Y."/>
            <person name="Deng W."/>
            <person name="Jiang X."/>
            <person name="Wang W."/>
            <person name="Chen Q."/>
            <person name="Zhang S."/>
            <person name="Li H."/>
            <person name="Wu J."/>
            <person name="Wang P."/>
            <person name="Li P."/>
            <person name="Shi C."/>
            <person name="Zheng F."/>
            <person name="Jian J."/>
            <person name="Huang B."/>
            <person name="Shan D."/>
            <person name="Shi M."/>
            <person name="Fang C."/>
            <person name="Yue Y."/>
            <person name="Li F."/>
            <person name="Li D."/>
            <person name="Wei S."/>
            <person name="Han B."/>
            <person name="Jiang C."/>
            <person name="Yin Y."/>
            <person name="Xia T."/>
            <person name="Zhang Z."/>
            <person name="Bennetzen J.L."/>
            <person name="Zhao S."/>
            <person name="Wan X."/>
        </authorList>
    </citation>
    <scope>NUCLEOTIDE SEQUENCE [LARGE SCALE GENOMIC DNA]</scope>
    <source>
        <strain evidence="3">cv. Shuchazao</strain>
        <tissue evidence="2">Leaf</tissue>
    </source>
</reference>
<evidence type="ECO:0000313" key="3">
    <source>
        <dbReference type="Proteomes" id="UP000306102"/>
    </source>
</evidence>
<organism evidence="2 3">
    <name type="scientific">Camellia sinensis var. sinensis</name>
    <name type="common">China tea</name>
    <dbReference type="NCBI Taxonomy" id="542762"/>
    <lineage>
        <taxon>Eukaryota</taxon>
        <taxon>Viridiplantae</taxon>
        <taxon>Streptophyta</taxon>
        <taxon>Embryophyta</taxon>
        <taxon>Tracheophyta</taxon>
        <taxon>Spermatophyta</taxon>
        <taxon>Magnoliopsida</taxon>
        <taxon>eudicotyledons</taxon>
        <taxon>Gunneridae</taxon>
        <taxon>Pentapetalae</taxon>
        <taxon>asterids</taxon>
        <taxon>Ericales</taxon>
        <taxon>Theaceae</taxon>
        <taxon>Camellia</taxon>
    </lineage>
</organism>
<proteinExistence type="predicted"/>
<dbReference type="InterPro" id="IPR029058">
    <property type="entry name" value="AB_hydrolase_fold"/>
</dbReference>
<feature type="domain" description="Serine aminopeptidase S33" evidence="1">
    <location>
        <begin position="363"/>
        <end position="478"/>
    </location>
</feature>
<keyword evidence="3" id="KW-1185">Reference proteome</keyword>
<dbReference type="EMBL" id="SDRB02005540">
    <property type="protein sequence ID" value="THG14129.1"/>
    <property type="molecule type" value="Genomic_DNA"/>
</dbReference>
<dbReference type="Pfam" id="PF12146">
    <property type="entry name" value="Hydrolase_4"/>
    <property type="match status" value="1"/>
</dbReference>
<dbReference type="STRING" id="542762.A0A4S4ECW2"/>
<comment type="caution">
    <text evidence="2">The sequence shown here is derived from an EMBL/GenBank/DDBJ whole genome shotgun (WGS) entry which is preliminary data.</text>
</comment>
<dbReference type="InterPro" id="IPR022742">
    <property type="entry name" value="Hydrolase_4"/>
</dbReference>
<dbReference type="AlphaFoldDB" id="A0A4S4ECW2"/>
<dbReference type="SUPFAM" id="SSF53474">
    <property type="entry name" value="alpha/beta-Hydrolases"/>
    <property type="match status" value="1"/>
</dbReference>
<evidence type="ECO:0000313" key="2">
    <source>
        <dbReference type="EMBL" id="THG14129.1"/>
    </source>
</evidence>